<dbReference type="EMBL" id="CATQJL010000223">
    <property type="protein sequence ID" value="CAJ0597352.1"/>
    <property type="molecule type" value="Genomic_DNA"/>
</dbReference>
<feature type="domain" description="PH" evidence="12">
    <location>
        <begin position="60"/>
        <end position="154"/>
    </location>
</feature>
<dbReference type="PROSITE" id="PS01013">
    <property type="entry name" value="OSBP"/>
    <property type="match status" value="1"/>
</dbReference>
<evidence type="ECO:0000256" key="4">
    <source>
        <dbReference type="ARBA" id="ARBA00022553"/>
    </source>
</evidence>
<dbReference type="GO" id="GO:0005829">
    <property type="term" value="C:cytosol"/>
    <property type="evidence" value="ECO:0007669"/>
    <property type="project" value="TreeGrafter"/>
</dbReference>
<dbReference type="GO" id="GO:0097038">
    <property type="term" value="C:perinuclear endoplasmic reticulum"/>
    <property type="evidence" value="ECO:0007669"/>
    <property type="project" value="TreeGrafter"/>
</dbReference>
<dbReference type="InterPro" id="IPR018494">
    <property type="entry name" value="Oxysterol-bd_CS"/>
</dbReference>
<dbReference type="InterPro" id="IPR001849">
    <property type="entry name" value="PH_domain"/>
</dbReference>
<keyword evidence="6" id="KW-0446">Lipid-binding</keyword>
<dbReference type="SUPFAM" id="SSF50729">
    <property type="entry name" value="PH domain-like"/>
    <property type="match status" value="1"/>
</dbReference>
<gene>
    <name evidence="13" type="ORF">CYNAS_LOCUS9335</name>
</gene>
<dbReference type="SMART" id="SM00233">
    <property type="entry name" value="PH"/>
    <property type="match status" value="1"/>
</dbReference>
<evidence type="ECO:0000256" key="11">
    <source>
        <dbReference type="SAM" id="MobiDB-lite"/>
    </source>
</evidence>
<organism evidence="13 14">
    <name type="scientific">Cylicocyclus nassatus</name>
    <name type="common">Nematode worm</name>
    <dbReference type="NCBI Taxonomy" id="53992"/>
    <lineage>
        <taxon>Eukaryota</taxon>
        <taxon>Metazoa</taxon>
        <taxon>Ecdysozoa</taxon>
        <taxon>Nematoda</taxon>
        <taxon>Chromadorea</taxon>
        <taxon>Rhabditida</taxon>
        <taxon>Rhabditina</taxon>
        <taxon>Rhabditomorpha</taxon>
        <taxon>Strongyloidea</taxon>
        <taxon>Strongylidae</taxon>
        <taxon>Cylicocyclus</taxon>
    </lineage>
</organism>
<dbReference type="PROSITE" id="PS50003">
    <property type="entry name" value="PH_DOMAIN"/>
    <property type="match status" value="1"/>
</dbReference>
<evidence type="ECO:0000313" key="14">
    <source>
        <dbReference type="Proteomes" id="UP001176961"/>
    </source>
</evidence>
<feature type="coiled-coil region" evidence="10">
    <location>
        <begin position="258"/>
        <end position="285"/>
    </location>
</feature>
<evidence type="ECO:0000256" key="9">
    <source>
        <dbReference type="RuleBase" id="RU003845"/>
    </source>
</evidence>
<evidence type="ECO:0000256" key="7">
    <source>
        <dbReference type="ARBA" id="ARBA00023136"/>
    </source>
</evidence>
<keyword evidence="5 9" id="KW-0445">Lipid transport</keyword>
<accession>A0AA36M537</accession>
<comment type="subcellular location">
    <subcellularLocation>
        <location evidence="1">Membrane</location>
        <topology evidence="1">Peripheral membrane protein</topology>
    </subcellularLocation>
</comment>
<dbReference type="PANTHER" id="PTHR10972:SF205">
    <property type="entry name" value="OXYSTEROL-BINDING PROTEIN 1"/>
    <property type="match status" value="1"/>
</dbReference>
<feature type="coiled-coil region" evidence="10">
    <location>
        <begin position="177"/>
        <end position="204"/>
    </location>
</feature>
<keyword evidence="3 9" id="KW-0813">Transport</keyword>
<dbReference type="Pfam" id="PF00169">
    <property type="entry name" value="PH"/>
    <property type="match status" value="1"/>
</dbReference>
<keyword evidence="7" id="KW-0472">Membrane</keyword>
<dbReference type="Gene3D" id="2.30.29.30">
    <property type="entry name" value="Pleckstrin-homology domain (PH domain)/Phosphotyrosine-binding domain (PTB)"/>
    <property type="match status" value="1"/>
</dbReference>
<dbReference type="GO" id="GO:0005886">
    <property type="term" value="C:plasma membrane"/>
    <property type="evidence" value="ECO:0007669"/>
    <property type="project" value="TreeGrafter"/>
</dbReference>
<dbReference type="GO" id="GO:0006869">
    <property type="term" value="P:lipid transport"/>
    <property type="evidence" value="ECO:0007669"/>
    <property type="project" value="UniProtKB-KW"/>
</dbReference>
<evidence type="ECO:0000256" key="5">
    <source>
        <dbReference type="ARBA" id="ARBA00023055"/>
    </source>
</evidence>
<sequence length="766" mass="86734">MVAGTWSVAKSARKRLFRKRRNRNGTTKQEDGVDIHQGVAMSSSTRAESVSSLAMQDNAVEEKSGWLNKWTNYIKGYRQRWFVLDSAGVLSYYRNPSEVGQSCRGSINLQEARILSDKVTNNIVISASSQTFHLKALNDVDRQKWLSALEYSRHRAIKQAESDEDEEAHLGFGESRVSVLQKTHKELLKKLADLQTAARILEKSGDDLIRCVNEPEIDRKALSERAALLKITISAVLKAAEDFVEVSDRGSRRMGKVVITEQKEKVLLQEQLETLAKQHSNLERVALTDNMITKPPLSAYSDDMEDEFHDAAEELSLSGSRRNDSGRNSVSEPFSTLNDGPPSADASMATAPSSFMSNNSIKNRARAGRERRTTVPDRPDLPINLWSIMKNCIGKELSKIPMPVNFSEPLSVLQRITEDLEYASLLETASSLEPFEQMAYVAAYAVSNYSTTGNRTNKPFNPLLGETYEFDRTADLGWRSITEQVSHHPPAAAHHAEGNGWVMYQDFTMTSRFRGKYLSVIPVGYTHVYFPGSKNHYSYKKITTTVHNIIVGKLWIDNHGDMEIINHGTGDKCIVKFFPYSYFSRDTPRKIYGVVQNPDGEPKMVVQGTWDKAVDICKVLRSSGTGDKAKIDLGEPKRIWTVNPPIPGAERMHNFTKLAVELNEPEPGVAPTDSRLRPDQRLMEEGRWDEANRKKLELEEKQRVVRRRRESEMEKAMQQGLSYEEYQPKWFQKTQDELTGTLIHKYLGSYWSCKEKGDWSGCPSIF</sequence>
<dbReference type="Gene3D" id="2.40.160.120">
    <property type="match status" value="1"/>
</dbReference>
<dbReference type="Proteomes" id="UP001176961">
    <property type="component" value="Unassembled WGS sequence"/>
</dbReference>
<proteinExistence type="inferred from homology"/>
<dbReference type="Pfam" id="PF01237">
    <property type="entry name" value="Oxysterol_BP"/>
    <property type="match status" value="1"/>
</dbReference>
<dbReference type="InterPro" id="IPR011993">
    <property type="entry name" value="PH-like_dom_sf"/>
</dbReference>
<evidence type="ECO:0000256" key="8">
    <source>
        <dbReference type="RuleBase" id="RU003844"/>
    </source>
</evidence>
<comment type="similarity">
    <text evidence="2 8">Belongs to the OSBP family.</text>
</comment>
<feature type="compositionally biased region" description="Low complexity" evidence="11">
    <location>
        <begin position="315"/>
        <end position="331"/>
    </location>
</feature>
<evidence type="ECO:0000256" key="3">
    <source>
        <dbReference type="ARBA" id="ARBA00022448"/>
    </source>
</evidence>
<evidence type="ECO:0000259" key="12">
    <source>
        <dbReference type="PROSITE" id="PS50003"/>
    </source>
</evidence>
<dbReference type="AlphaFoldDB" id="A0AA36M537"/>
<evidence type="ECO:0000313" key="13">
    <source>
        <dbReference type="EMBL" id="CAJ0597352.1"/>
    </source>
</evidence>
<feature type="compositionally biased region" description="Basic and acidic residues" evidence="11">
    <location>
        <begin position="367"/>
        <end position="376"/>
    </location>
</feature>
<comment type="caution">
    <text evidence="13">The sequence shown here is derived from an EMBL/GenBank/DDBJ whole genome shotgun (WGS) entry which is preliminary data.</text>
</comment>
<dbReference type="FunFam" id="2.40.160.120:FF:000003">
    <property type="entry name" value="Oxysterol-binding protein"/>
    <property type="match status" value="1"/>
</dbReference>
<dbReference type="PANTHER" id="PTHR10972">
    <property type="entry name" value="OXYSTEROL-BINDING PROTEIN-RELATED"/>
    <property type="match status" value="1"/>
</dbReference>
<evidence type="ECO:0000256" key="2">
    <source>
        <dbReference type="ARBA" id="ARBA00008842"/>
    </source>
</evidence>
<keyword evidence="10" id="KW-0175">Coiled coil</keyword>
<protein>
    <recommendedName>
        <fullName evidence="9">Oxysterol-binding protein</fullName>
    </recommendedName>
</protein>
<evidence type="ECO:0000256" key="10">
    <source>
        <dbReference type="SAM" id="Coils"/>
    </source>
</evidence>
<dbReference type="GO" id="GO:0032934">
    <property type="term" value="F:sterol binding"/>
    <property type="evidence" value="ECO:0007669"/>
    <property type="project" value="TreeGrafter"/>
</dbReference>
<evidence type="ECO:0000256" key="1">
    <source>
        <dbReference type="ARBA" id="ARBA00004170"/>
    </source>
</evidence>
<dbReference type="InterPro" id="IPR000648">
    <property type="entry name" value="Oxysterol-bd"/>
</dbReference>
<keyword evidence="14" id="KW-1185">Reference proteome</keyword>
<dbReference type="FunFam" id="2.30.29.30:FF:000666">
    <property type="entry name" value="Oxysterol-binding protein"/>
    <property type="match status" value="1"/>
</dbReference>
<keyword evidence="4" id="KW-0597">Phosphoprotein</keyword>
<name>A0AA36M537_CYLNA</name>
<evidence type="ECO:0000256" key="6">
    <source>
        <dbReference type="ARBA" id="ARBA00023121"/>
    </source>
</evidence>
<dbReference type="InterPro" id="IPR037239">
    <property type="entry name" value="OSBP_sf"/>
</dbReference>
<feature type="region of interest" description="Disordered" evidence="11">
    <location>
        <begin position="315"/>
        <end position="376"/>
    </location>
</feature>
<dbReference type="SUPFAM" id="SSF144000">
    <property type="entry name" value="Oxysterol-binding protein-like"/>
    <property type="match status" value="1"/>
</dbReference>
<reference evidence="13" key="1">
    <citation type="submission" date="2023-07" db="EMBL/GenBank/DDBJ databases">
        <authorList>
            <consortium name="CYATHOMIX"/>
        </authorList>
    </citation>
    <scope>NUCLEOTIDE SEQUENCE</scope>
    <source>
        <strain evidence="13">N/A</strain>
    </source>
</reference>
<feature type="compositionally biased region" description="Polar residues" evidence="11">
    <location>
        <begin position="350"/>
        <end position="362"/>
    </location>
</feature>